<reference evidence="1 2" key="1">
    <citation type="submission" date="2024-09" db="EMBL/GenBank/DDBJ databases">
        <authorList>
            <person name="Ruan L."/>
        </authorList>
    </citation>
    <scope>NUCLEOTIDE SEQUENCE [LARGE SCALE GENOMIC DNA]</scope>
    <source>
        <strain evidence="1 2">D33</strain>
    </source>
</reference>
<dbReference type="Pfam" id="PF00805">
    <property type="entry name" value="Pentapeptide"/>
    <property type="match status" value="2"/>
</dbReference>
<dbReference type="Gene3D" id="2.160.20.80">
    <property type="entry name" value="E3 ubiquitin-protein ligase SopA"/>
    <property type="match status" value="1"/>
</dbReference>
<dbReference type="PANTHER" id="PTHR14136">
    <property type="entry name" value="BTB_POZ DOMAIN-CONTAINING PROTEIN KCTD9"/>
    <property type="match status" value="1"/>
</dbReference>
<name>A0ABV5B1F7_9BACL</name>
<dbReference type="RefSeq" id="WP_375533046.1">
    <property type="nucleotide sequence ID" value="NZ_JBHIRX010000002.1"/>
</dbReference>
<protein>
    <submittedName>
        <fullName evidence="1">Pentapeptide repeat-containing protein</fullName>
    </submittedName>
</protein>
<proteinExistence type="predicted"/>
<evidence type="ECO:0000313" key="1">
    <source>
        <dbReference type="EMBL" id="MFB5679521.1"/>
    </source>
</evidence>
<dbReference type="InterPro" id="IPR001646">
    <property type="entry name" value="5peptide_repeat"/>
</dbReference>
<sequence length="304" mass="34681">MLRTQLLEQTYQYSVEAYDDVWYEDETDCVLSYDASWAYTPFAVMLEKLERERKKYMGNLNASDIERLMLQAAPFFHQFVLAALRLSIHEMVQLPEYQGFQKAPRLLIRCGEYMDLSENVYVEDQAVPSLEEVEQKLASWTENKAAEEEGGKIIYENFKNLALPELNVTAKDLRYNDFSGSQLTASRFLSCILAGTRWYQANLAGCSFENCLITDADFSRSNLEGANFQGSSAKPVRENGNRTPGLCGTRFDYANLDGANFEGVFLEKNTSFTGASMSATRMPVQYQDQLKFTEVQLQGIQWIE</sequence>
<gene>
    <name evidence="1" type="ORF">ACE3NQ_01175</name>
</gene>
<dbReference type="InterPro" id="IPR051082">
    <property type="entry name" value="Pentapeptide-BTB/POZ_domain"/>
</dbReference>
<keyword evidence="2" id="KW-1185">Reference proteome</keyword>
<dbReference type="SUPFAM" id="SSF141571">
    <property type="entry name" value="Pentapeptide repeat-like"/>
    <property type="match status" value="1"/>
</dbReference>
<accession>A0ABV5B1F7</accession>
<organism evidence="1 2">
    <name type="scientific">Paenibacillus terreus</name>
    <dbReference type="NCBI Taxonomy" id="1387834"/>
    <lineage>
        <taxon>Bacteria</taxon>
        <taxon>Bacillati</taxon>
        <taxon>Bacillota</taxon>
        <taxon>Bacilli</taxon>
        <taxon>Bacillales</taxon>
        <taxon>Paenibacillaceae</taxon>
        <taxon>Paenibacillus</taxon>
    </lineage>
</organism>
<evidence type="ECO:0000313" key="2">
    <source>
        <dbReference type="Proteomes" id="UP001580407"/>
    </source>
</evidence>
<dbReference type="Proteomes" id="UP001580407">
    <property type="component" value="Unassembled WGS sequence"/>
</dbReference>
<dbReference type="EMBL" id="JBHILM010000001">
    <property type="protein sequence ID" value="MFB5679521.1"/>
    <property type="molecule type" value="Genomic_DNA"/>
</dbReference>
<comment type="caution">
    <text evidence="1">The sequence shown here is derived from an EMBL/GenBank/DDBJ whole genome shotgun (WGS) entry which is preliminary data.</text>
</comment>
<dbReference type="PANTHER" id="PTHR14136:SF17">
    <property type="entry name" value="BTB_POZ DOMAIN-CONTAINING PROTEIN KCTD9"/>
    <property type="match status" value="1"/>
</dbReference>